<keyword evidence="9" id="KW-0051">Antiviral defense</keyword>
<dbReference type="PANTHER" id="PTHR47963">
    <property type="entry name" value="DEAD-BOX ATP-DEPENDENT RNA HELICASE 47, MITOCHONDRIAL"/>
    <property type="match status" value="1"/>
</dbReference>
<dbReference type="HOGENOM" id="CLU_013924_2_0_0"/>
<dbReference type="GO" id="GO:0005524">
    <property type="term" value="F:ATP binding"/>
    <property type="evidence" value="ECO:0007669"/>
    <property type="project" value="UniProtKB-KW"/>
</dbReference>
<evidence type="ECO:0000256" key="7">
    <source>
        <dbReference type="ARBA" id="ARBA00022806"/>
    </source>
</evidence>
<dbReference type="NCBIfam" id="TIGR01596">
    <property type="entry name" value="cas3_HD"/>
    <property type="match status" value="1"/>
</dbReference>
<dbReference type="GO" id="GO:0003723">
    <property type="term" value="F:RNA binding"/>
    <property type="evidence" value="ECO:0007669"/>
    <property type="project" value="TreeGrafter"/>
</dbReference>
<dbReference type="NCBIfam" id="TIGR01587">
    <property type="entry name" value="cas3_core"/>
    <property type="match status" value="1"/>
</dbReference>
<evidence type="ECO:0000256" key="4">
    <source>
        <dbReference type="ARBA" id="ARBA00022723"/>
    </source>
</evidence>
<keyword evidence="8" id="KW-0067">ATP-binding</keyword>
<evidence type="ECO:0000313" key="12">
    <source>
        <dbReference type="Proteomes" id="UP000001660"/>
    </source>
</evidence>
<keyword evidence="3" id="KW-0540">Nuclease</keyword>
<keyword evidence="6" id="KW-0378">Hydrolase</keyword>
<dbReference type="PROSITE" id="PS51643">
    <property type="entry name" value="HD_CAS3"/>
    <property type="match status" value="1"/>
</dbReference>
<dbReference type="AlphaFoldDB" id="D8PDH2"/>
<dbReference type="GO" id="GO:0046872">
    <property type="term" value="F:metal ion binding"/>
    <property type="evidence" value="ECO:0007669"/>
    <property type="project" value="UniProtKB-KW"/>
</dbReference>
<organism evidence="11 12">
    <name type="scientific">Nitrospira defluvii</name>
    <dbReference type="NCBI Taxonomy" id="330214"/>
    <lineage>
        <taxon>Bacteria</taxon>
        <taxon>Pseudomonadati</taxon>
        <taxon>Nitrospirota</taxon>
        <taxon>Nitrospiria</taxon>
        <taxon>Nitrospirales</taxon>
        <taxon>Nitrospiraceae</taxon>
        <taxon>Nitrospira</taxon>
    </lineage>
</organism>
<evidence type="ECO:0000259" key="10">
    <source>
        <dbReference type="PROSITE" id="PS51643"/>
    </source>
</evidence>
<dbReference type="KEGG" id="nde:NIDE1541"/>
<gene>
    <name evidence="11" type="primary">cas3</name>
    <name evidence="11" type="ORF">NIDE1541</name>
</gene>
<dbReference type="OrthoDB" id="9810236at2"/>
<dbReference type="InterPro" id="IPR054712">
    <property type="entry name" value="Cas3-like_dom"/>
</dbReference>
<dbReference type="InterPro" id="IPR006474">
    <property type="entry name" value="Helicase_Cas3_CRISPR-ass_core"/>
</dbReference>
<dbReference type="InterPro" id="IPR014001">
    <property type="entry name" value="Helicase_ATP-bd"/>
</dbReference>
<feature type="domain" description="HD Cas3-type" evidence="10">
    <location>
        <begin position="18"/>
        <end position="219"/>
    </location>
</feature>
<dbReference type="SUPFAM" id="SSF52540">
    <property type="entry name" value="P-loop containing nucleoside triphosphate hydrolases"/>
    <property type="match status" value="1"/>
</dbReference>
<comment type="similarity">
    <text evidence="1">In the N-terminal section; belongs to the CRISPR-associated nuclease Cas3-HD family.</text>
</comment>
<dbReference type="GO" id="GO:0051607">
    <property type="term" value="P:defense response to virus"/>
    <property type="evidence" value="ECO:0007669"/>
    <property type="project" value="UniProtKB-KW"/>
</dbReference>
<evidence type="ECO:0000256" key="2">
    <source>
        <dbReference type="ARBA" id="ARBA00009046"/>
    </source>
</evidence>
<keyword evidence="4" id="KW-0479">Metal-binding</keyword>
<evidence type="ECO:0000256" key="9">
    <source>
        <dbReference type="ARBA" id="ARBA00023118"/>
    </source>
</evidence>
<evidence type="ECO:0000256" key="1">
    <source>
        <dbReference type="ARBA" id="ARBA00006847"/>
    </source>
</evidence>
<keyword evidence="12" id="KW-1185">Reference proteome</keyword>
<dbReference type="InterPro" id="IPR050547">
    <property type="entry name" value="DEAD_box_RNA_helicases"/>
</dbReference>
<evidence type="ECO:0000256" key="8">
    <source>
        <dbReference type="ARBA" id="ARBA00022840"/>
    </source>
</evidence>
<dbReference type="Gene3D" id="1.10.3210.30">
    <property type="match status" value="1"/>
</dbReference>
<dbReference type="CDD" id="cd17930">
    <property type="entry name" value="DEXHc_cas3"/>
    <property type="match status" value="1"/>
</dbReference>
<protein>
    <submittedName>
        <fullName evidence="11">CRISPR-associated helicase Cas3</fullName>
    </submittedName>
</protein>
<dbReference type="InterPro" id="IPR038257">
    <property type="entry name" value="CRISPR-assoc_Cas3_HD_sf"/>
</dbReference>
<evidence type="ECO:0000313" key="11">
    <source>
        <dbReference type="EMBL" id="CBK41281.1"/>
    </source>
</evidence>
<dbReference type="STRING" id="330214.NIDE1541"/>
<dbReference type="Pfam" id="PF18019">
    <property type="entry name" value="Cas3_HD"/>
    <property type="match status" value="1"/>
</dbReference>
<keyword evidence="5" id="KW-0547">Nucleotide-binding</keyword>
<dbReference type="eggNOG" id="COG1203">
    <property type="taxonomic scope" value="Bacteria"/>
</dbReference>
<reference evidence="11 12" key="1">
    <citation type="journal article" date="2010" name="Proc. Natl. Acad. Sci. U.S.A.">
        <title>A Nitrospira metagenome illuminates the physiology and evolution of globally important nitrite-oxidizing bacteria.</title>
        <authorList>
            <person name="Lucker S."/>
            <person name="Wagner M."/>
            <person name="Maixner F."/>
            <person name="Pelletier E."/>
            <person name="Koch H."/>
            <person name="Vacherie B."/>
            <person name="Rattei T."/>
            <person name="Sinninghe Damste J."/>
            <person name="Spieck E."/>
            <person name="Le Paslier D."/>
            <person name="Daims H."/>
        </authorList>
    </citation>
    <scope>NUCLEOTIDE SEQUENCE [LARGE SCALE GENOMIC DNA]</scope>
</reference>
<dbReference type="Pfam" id="PF22590">
    <property type="entry name" value="Cas3-like_C_2"/>
    <property type="match status" value="1"/>
</dbReference>
<dbReference type="Gene3D" id="3.40.50.300">
    <property type="entry name" value="P-loop containing nucleotide triphosphate hydrolases"/>
    <property type="match status" value="2"/>
</dbReference>
<name>D8PDH2_9BACT</name>
<dbReference type="InterPro" id="IPR027417">
    <property type="entry name" value="P-loop_NTPase"/>
</dbReference>
<proteinExistence type="inferred from homology"/>
<dbReference type="CDD" id="cd09641">
    <property type="entry name" value="Cas3''_I"/>
    <property type="match status" value="1"/>
</dbReference>
<evidence type="ECO:0000256" key="6">
    <source>
        <dbReference type="ARBA" id="ARBA00022801"/>
    </source>
</evidence>
<comment type="similarity">
    <text evidence="2">In the central section; belongs to the CRISPR-associated helicase Cas3 family.</text>
</comment>
<dbReference type="GO" id="GO:0004518">
    <property type="term" value="F:nuclease activity"/>
    <property type="evidence" value="ECO:0007669"/>
    <property type="project" value="UniProtKB-KW"/>
</dbReference>
<evidence type="ECO:0000256" key="5">
    <source>
        <dbReference type="ARBA" id="ARBA00022741"/>
    </source>
</evidence>
<dbReference type="GO" id="GO:0016787">
    <property type="term" value="F:hydrolase activity"/>
    <property type="evidence" value="ECO:0007669"/>
    <property type="project" value="UniProtKB-KW"/>
</dbReference>
<dbReference type="PANTHER" id="PTHR47963:SF9">
    <property type="entry name" value="CRISPR-ASSOCIATED ENDONUCLEASE_HELICASE CAS3"/>
    <property type="match status" value="1"/>
</dbReference>
<dbReference type="EMBL" id="FP929003">
    <property type="protein sequence ID" value="CBK41281.1"/>
    <property type="molecule type" value="Genomic_DNA"/>
</dbReference>
<accession>D8PDH2</accession>
<dbReference type="GO" id="GO:0003724">
    <property type="term" value="F:RNA helicase activity"/>
    <property type="evidence" value="ECO:0007669"/>
    <property type="project" value="TreeGrafter"/>
</dbReference>
<evidence type="ECO:0000256" key="3">
    <source>
        <dbReference type="ARBA" id="ARBA00022722"/>
    </source>
</evidence>
<sequence>MQADYFHYWGKADEKYVGATTWHPLVYHSLDVAACGHALLTVQPSWLRTMQRLSGLRSEILQQWIIFLLAIHDAGKFSDGFQFLRPDLWKILHGRTDKARYGERHDTLGYELTLANLSQWLRQPDLAKRSGQCLQPWLASVTGHHGKPPKNLSKGDSAMLLRDHYPVHVRNDVKQFILETQNLLMSQDFQWTALLEGQVERYRQASWMLSGLAVTADWLGSNTRWFPYHKPDVDITEYWNTIALPGAQKAIVESGLGSTTAHFPGIGKLFPHISSSTPLQAWAETVQMHAGPQLFVLEDLTGSGKTEAALTLAARLMAAGEGQGIYLGLPTMATADAMFDRVKRGEGWKRFFADEHAQLALAHSADRLKLRLEEANRRDHGYGTTEEQSASQSCTAWLADNRKKALLADFGVGTLDQALLAVLPRRHQSIRLLGLADKVLIVDEVHACDAYMGELLSRLLQFHAALGGSVILLSATLPLAQRARYIKAFAEGAEITAARPKETAYPLACQFSVNGFVEQPLAPRSECVRRVSVQALHEEPKVLEQLHDALIQGRCVVWVRNTVADAVESWKTWNSTYPEYPATVFHARFALVDRLRIGKEIDTAFGPKSTAAARSGKLVIATQVIEQSLDVDFDDMVTDLAPIDLIVQRAGRLQRHLRGADGNRLAEPGASDGRGGARLGVFMPVPVEDAGKGWMRDLLPKGGKVYPDHGKLWLTARWLMQHEGFDLPRQARDMLETVYDEAAFDGLPEGLKDVALKVDGVCRADQGIARSNVLAFDEGYSSTSFQWQDEDEAPTRLGEKTVRVRLGCLVDGILRPWAQTTTGMEWALSELSIPCRLIAKESERMAAWLATARMVMPDEGRYVVIVALERYGEAWCGYARNQEDQEVRVTYSSLVGLAVDKGVSDESDL</sequence>
<dbReference type="Proteomes" id="UP000001660">
    <property type="component" value="Chromosome"/>
</dbReference>
<dbReference type="InterPro" id="IPR006483">
    <property type="entry name" value="CRISPR-assoc_Cas3_HD"/>
</dbReference>
<keyword evidence="7" id="KW-0347">Helicase</keyword>
<dbReference type="SMART" id="SM00487">
    <property type="entry name" value="DEXDc"/>
    <property type="match status" value="1"/>
</dbReference>